<name>A0A6C0W435_TRIMT</name>
<geneLocation type="mitochondrion" evidence="3"/>
<keyword evidence="3" id="KW-0496">Mitochondrion</keyword>
<keyword evidence="3" id="KW-0540">Nuclease</keyword>
<protein>
    <submittedName>
        <fullName evidence="3">LAGLIDADG homing endonuclease</fullName>
    </submittedName>
</protein>
<keyword evidence="3" id="KW-0255">Endonuclease</keyword>
<evidence type="ECO:0000256" key="1">
    <source>
        <dbReference type="ARBA" id="ARBA00002670"/>
    </source>
</evidence>
<feature type="domain" description="Homing endonuclease LAGLIDADG" evidence="2">
    <location>
        <begin position="93"/>
        <end position="187"/>
    </location>
</feature>
<comment type="function">
    <text evidence="1">Mitochondrial DNA endonuclease involved in intron homing.</text>
</comment>
<reference evidence="3" key="1">
    <citation type="journal article" date="2021" name="Front. Genet.">
        <title>Comparative Mitogenomic Analysis Reveals Dynamics of Intron Within and Between Tricholoma Species and Phylogeny of Basidiomycota.</title>
        <authorList>
            <person name="Huang W."/>
            <person name="Feng H."/>
            <person name="Tu W."/>
            <person name="Xiong C."/>
            <person name="Jin X."/>
            <person name="Li P."/>
            <person name="Wang X."/>
            <person name="Li Q."/>
        </authorList>
    </citation>
    <scope>NUCLEOTIDE SEQUENCE</scope>
</reference>
<dbReference type="AlphaFoldDB" id="A0A6C0W435"/>
<dbReference type="PANTHER" id="PTHR36181:SF2">
    <property type="entry name" value="INTRON-ENCODED ENDONUCLEASE AI3-RELATED"/>
    <property type="match status" value="1"/>
</dbReference>
<sequence length="359" mass="42260">MKLSYYSNIIINKLYSMRGILIIISNFSSLQKLKEKLLLIWRKFAWIKNKNSNFIYQRLNVEHLIRQKGNNISTYNINKHSFSENKDIFNQWLVGFTDGDGTFSIVRQNNKWSLTFKISQNTYNLRVLHFIKKQIKAGSIYIDKKNNHAHFRIRDRKILESVIFPIFDKYSLLTTKQFNYIKFKEAYAILSNSYLTKLEKDILIFKLLDTNSPVDFISPIWSLIENNVSNFESASKIMTKAWLVGFTEAEGSFYLVNKSTNRLVHGFEITQKLDKIVLIAIKHILGISTKVKVTKLGTFSIVTTNSRAIENIIKYFKNSMKGMKALEYRIWTRAYVKYKGEYLALKKIRQQMRKMKTIK</sequence>
<dbReference type="InterPro" id="IPR027434">
    <property type="entry name" value="Homing_endonucl"/>
</dbReference>
<evidence type="ECO:0000259" key="2">
    <source>
        <dbReference type="Pfam" id="PF00961"/>
    </source>
</evidence>
<dbReference type="GO" id="GO:0004519">
    <property type="term" value="F:endonuclease activity"/>
    <property type="evidence" value="ECO:0007669"/>
    <property type="project" value="UniProtKB-KW"/>
</dbReference>
<evidence type="ECO:0000313" key="3">
    <source>
        <dbReference type="EMBL" id="QIC20149.1"/>
    </source>
</evidence>
<dbReference type="SUPFAM" id="SSF55608">
    <property type="entry name" value="Homing endonucleases"/>
    <property type="match status" value="2"/>
</dbReference>
<dbReference type="Pfam" id="PF00961">
    <property type="entry name" value="LAGLIDADG_1"/>
    <property type="match status" value="2"/>
</dbReference>
<dbReference type="Gene3D" id="3.10.28.10">
    <property type="entry name" value="Homing endonucleases"/>
    <property type="match status" value="2"/>
</dbReference>
<keyword evidence="3" id="KW-0378">Hydrolase</keyword>
<dbReference type="InterPro" id="IPR004860">
    <property type="entry name" value="LAGLIDADG_dom"/>
</dbReference>
<feature type="domain" description="Homing endonuclease LAGLIDADG" evidence="2">
    <location>
        <begin position="243"/>
        <end position="335"/>
    </location>
</feature>
<accession>A0A6C0W435</accession>
<dbReference type="EMBL" id="MN873034">
    <property type="protein sequence ID" value="QIC20149.1"/>
    <property type="molecule type" value="Genomic_DNA"/>
</dbReference>
<dbReference type="PANTHER" id="PTHR36181">
    <property type="entry name" value="INTRON-ENCODED ENDONUCLEASE AI3-RELATED"/>
    <property type="match status" value="1"/>
</dbReference>
<dbReference type="GO" id="GO:0005739">
    <property type="term" value="C:mitochondrion"/>
    <property type="evidence" value="ECO:0007669"/>
    <property type="project" value="UniProtKB-ARBA"/>
</dbReference>
<proteinExistence type="predicted"/>
<organism evidence="3">
    <name type="scientific">Tricholoma matsutake</name>
    <name type="common">Matsutake mushroom</name>
    <name type="synonym">Tricholoma nauseosum</name>
    <dbReference type="NCBI Taxonomy" id="40145"/>
    <lineage>
        <taxon>Eukaryota</taxon>
        <taxon>Fungi</taxon>
        <taxon>Dikarya</taxon>
        <taxon>Basidiomycota</taxon>
        <taxon>Agaricomycotina</taxon>
        <taxon>Agaricomycetes</taxon>
        <taxon>Agaricomycetidae</taxon>
        <taxon>Agaricales</taxon>
        <taxon>Tricholomatineae</taxon>
        <taxon>Tricholomataceae</taxon>
        <taxon>Tricholoma</taxon>
    </lineage>
</organism>
<dbReference type="InterPro" id="IPR051289">
    <property type="entry name" value="LAGLIDADG_Endonuclease"/>
</dbReference>
<gene>
    <name evidence="3" type="primary">orf360</name>
</gene>